<organism evidence="1 2">
    <name type="scientific">Pseudomonas frederiksbergensis</name>
    <dbReference type="NCBI Taxonomy" id="104087"/>
    <lineage>
        <taxon>Bacteria</taxon>
        <taxon>Pseudomonadati</taxon>
        <taxon>Pseudomonadota</taxon>
        <taxon>Gammaproteobacteria</taxon>
        <taxon>Pseudomonadales</taxon>
        <taxon>Pseudomonadaceae</taxon>
        <taxon>Pseudomonas</taxon>
    </lineage>
</organism>
<dbReference type="AlphaFoldDB" id="A0AB33E7R9"/>
<name>A0AB33E7R9_9PSED</name>
<accession>A0AB33E7R9</accession>
<reference evidence="1 2" key="1">
    <citation type="submission" date="2017-09" db="EMBL/GenBank/DDBJ databases">
        <title>Complete Genome sequence of Lysobacter capsici KNU-15.</title>
        <authorList>
            <person name="Kim M.-C."/>
            <person name="Yi H."/>
            <person name="Lee D.-W."/>
            <person name="Shin J.-H."/>
        </authorList>
    </citation>
    <scope>NUCLEOTIDE SEQUENCE [LARGE SCALE GENOMIC DNA]</scope>
    <source>
        <strain evidence="1 2">KNU-15</strain>
    </source>
</reference>
<evidence type="ECO:0000313" key="2">
    <source>
        <dbReference type="Proteomes" id="UP000218385"/>
    </source>
</evidence>
<dbReference type="Proteomes" id="UP000218385">
    <property type="component" value="Chromosome"/>
</dbReference>
<dbReference type="RefSeq" id="WP_028940409.1">
    <property type="nucleotide sequence ID" value="NZ_CP023466.1"/>
</dbReference>
<gene>
    <name evidence="1" type="ORF">CNN82_09040</name>
</gene>
<evidence type="ECO:0000313" key="1">
    <source>
        <dbReference type="EMBL" id="ATE76562.1"/>
    </source>
</evidence>
<protein>
    <submittedName>
        <fullName evidence="1">Uncharacterized protein</fullName>
    </submittedName>
</protein>
<proteinExistence type="predicted"/>
<sequence>MIAEDLELAKKIFDLIESGIVHGYDSFSYEVEVGEGYMEWMLTVEKDGVAVTNAETDFNGAILHSLIEELKASAMKRGEDWISFVMSYKCGGEVKTNFKY</sequence>
<dbReference type="EMBL" id="CP023466">
    <property type="protein sequence ID" value="ATE76562.1"/>
    <property type="molecule type" value="Genomic_DNA"/>
</dbReference>